<comment type="caution">
    <text evidence="1">The sequence shown here is derived from an EMBL/GenBank/DDBJ whole genome shotgun (WGS) entry which is preliminary data.</text>
</comment>
<keyword evidence="2" id="KW-1185">Reference proteome</keyword>
<name>A0ABX2K3V0_9PROT</name>
<dbReference type="EMBL" id="WHOS01000002">
    <property type="protein sequence ID" value="NUA98246.1"/>
    <property type="molecule type" value="Genomic_DNA"/>
</dbReference>
<accession>A0ABX2K3V0</accession>
<evidence type="ECO:0000313" key="2">
    <source>
        <dbReference type="Proteomes" id="UP000605086"/>
    </source>
</evidence>
<evidence type="ECO:0000313" key="1">
    <source>
        <dbReference type="EMBL" id="NUA98246.1"/>
    </source>
</evidence>
<gene>
    <name evidence="1" type="ORF">GBZ48_03000</name>
</gene>
<sequence length="237" mass="26736">MAFPPVRQAPRISTNELALFMVSSDTARVSIIRRAKNPQTPPIIRYRDARAAICQYLTDIRRPVNCLVTAENMLSQRMDDPSESSMRKEDARHSIEVLHAIQRMSNRLSAFHFIPAPNSQPKLTIQGVEISVRADMLVHGSSRSQQQIGAAILRMTQDDADTDSARARRQEMGYCVAALARLHVEQHIQSERVASNRLCMSIDVQHGEVFQAPNSNVRRVNDIESACRFIAAMWDQV</sequence>
<dbReference type="Proteomes" id="UP000605086">
    <property type="component" value="Unassembled WGS sequence"/>
</dbReference>
<protein>
    <submittedName>
        <fullName evidence="1">Uncharacterized protein</fullName>
    </submittedName>
</protein>
<reference evidence="1 2" key="1">
    <citation type="submission" date="2019-10" db="EMBL/GenBank/DDBJ databases">
        <title>Genome sequence of Azospirillum melinis.</title>
        <authorList>
            <person name="Ambrosini A."/>
            <person name="Sant'Anna F.H."/>
            <person name="Cassan F.D."/>
            <person name="Souza E.M."/>
            <person name="Passaglia L.M.P."/>
        </authorList>
    </citation>
    <scope>NUCLEOTIDE SEQUENCE [LARGE SCALE GENOMIC DNA]</scope>
    <source>
        <strain evidence="1 2">TMCY0552</strain>
    </source>
</reference>
<proteinExistence type="predicted"/>
<organism evidence="1 2">
    <name type="scientific">Azospirillum melinis</name>
    <dbReference type="NCBI Taxonomy" id="328839"/>
    <lineage>
        <taxon>Bacteria</taxon>
        <taxon>Pseudomonadati</taxon>
        <taxon>Pseudomonadota</taxon>
        <taxon>Alphaproteobacteria</taxon>
        <taxon>Rhodospirillales</taxon>
        <taxon>Azospirillaceae</taxon>
        <taxon>Azospirillum</taxon>
    </lineage>
</organism>